<dbReference type="EMBL" id="CADCTC010000076">
    <property type="protein sequence ID" value="CAA9234165.1"/>
    <property type="molecule type" value="Genomic_DNA"/>
</dbReference>
<feature type="compositionally biased region" description="Basic and acidic residues" evidence="1">
    <location>
        <begin position="417"/>
        <end position="435"/>
    </location>
</feature>
<gene>
    <name evidence="2" type="ORF">AVDCRST_MAG77-1295</name>
</gene>
<dbReference type="Pfam" id="PF14871">
    <property type="entry name" value="GHL6"/>
    <property type="match status" value="1"/>
</dbReference>
<proteinExistence type="predicted"/>
<organism evidence="2">
    <name type="scientific">uncultured Chloroflexota bacterium</name>
    <dbReference type="NCBI Taxonomy" id="166587"/>
    <lineage>
        <taxon>Bacteria</taxon>
        <taxon>Bacillati</taxon>
        <taxon>Chloroflexota</taxon>
        <taxon>environmental samples</taxon>
    </lineage>
</organism>
<feature type="region of interest" description="Disordered" evidence="1">
    <location>
        <begin position="416"/>
        <end position="490"/>
    </location>
</feature>
<dbReference type="InterPro" id="IPR028212">
    <property type="entry name" value="GHL6"/>
</dbReference>
<reference evidence="2" key="1">
    <citation type="submission" date="2020-02" db="EMBL/GenBank/DDBJ databases">
        <authorList>
            <person name="Meier V. D."/>
        </authorList>
    </citation>
    <scope>NUCLEOTIDE SEQUENCE</scope>
    <source>
        <strain evidence="2">AVDCRST_MAG77</strain>
    </source>
</reference>
<name>A0A6J4HVV7_9CHLR</name>
<dbReference type="AlphaFoldDB" id="A0A6J4HVV7"/>
<dbReference type="SUPFAM" id="SSF51445">
    <property type="entry name" value="(Trans)glycosidases"/>
    <property type="match status" value="1"/>
</dbReference>
<dbReference type="InterPro" id="IPR017853">
    <property type="entry name" value="GH"/>
</dbReference>
<sequence>MPDAQLVPVERERTGTAGRPDWFLTTKRTYLLDFQMPDSADQMPIGQPRNLRDIDVERIVRQLHEHGVEALYTHAKDNQGNCYYDTAVGHKHSGIGDRDLMREFSTHCRAVGMKILYYVQLTRERRANAEELYAARRQDGSPVMLRDLTPQLPSREEKPVACLNGPHRQYILNIVRELSANYDFDGYWLDCFGWWGRINPCYCDVCAATYREDTGAALPPEQDKESAAWKRYLRWRRRLNSTTLHDVQRAIKAVNPRLSVNHNGSAQNAWSDWSFCDVDDYVTHEFHYNEGHGHLSLLCRKLRALKPGVPFEVEIWRFFNRLSDTLRGYQIRPLPMHQVEMATVLAHGGFIQYYDQINPDGTLDTRSLRVMQQAFDDVRRWEPWLQHGLGAGGPRAVRRHRLVKGDRRLCAAAARAHPRDGPGRRALRADGEPHPLWRVGRPPDGARGLWRPQGNSAAERHLPLGRGGTPARGVRQRRRGSGGHVPDIAL</sequence>
<protein>
    <submittedName>
        <fullName evidence="2">GH151</fullName>
    </submittedName>
</protein>
<accession>A0A6J4HVV7</accession>
<evidence type="ECO:0000256" key="1">
    <source>
        <dbReference type="SAM" id="MobiDB-lite"/>
    </source>
</evidence>
<evidence type="ECO:0000313" key="2">
    <source>
        <dbReference type="EMBL" id="CAA9234165.1"/>
    </source>
</evidence>
<dbReference type="Gene3D" id="3.20.20.80">
    <property type="entry name" value="Glycosidases"/>
    <property type="match status" value="1"/>
</dbReference>